<sequence length="199" mass="20588">MGCAVSSNGTDVSVTELPASPIGLHPPATDDDASDMDRPALRSADTSVDDEWTFDHHPACLPADADVSSEAAADRRVAVRFSPIDIITGETPEPASLPLNVADDGMNELRAFSVIRSPLGSLPGNADSTRNSVHNALAVAGVSDDPTELLLADATPSARSRSAFFLAHEEAVLRRTSSANTTPRAAGSHSLANPLSPGP</sequence>
<accession>A0A7S1KZI6</accession>
<feature type="compositionally biased region" description="Polar residues" evidence="1">
    <location>
        <begin position="1"/>
        <end position="13"/>
    </location>
</feature>
<feature type="region of interest" description="Disordered" evidence="1">
    <location>
        <begin position="1"/>
        <end position="49"/>
    </location>
</feature>
<gene>
    <name evidence="2" type="ORF">NDES1114_LOCUS1520</name>
</gene>
<protein>
    <submittedName>
        <fullName evidence="2">Uncharacterized protein</fullName>
    </submittedName>
</protein>
<organism evidence="2">
    <name type="scientific">Neobodo designis</name>
    <name type="common">Flagellated protozoan</name>
    <name type="synonym">Bodo designis</name>
    <dbReference type="NCBI Taxonomy" id="312471"/>
    <lineage>
        <taxon>Eukaryota</taxon>
        <taxon>Discoba</taxon>
        <taxon>Euglenozoa</taxon>
        <taxon>Kinetoplastea</taxon>
        <taxon>Metakinetoplastina</taxon>
        <taxon>Neobodonida</taxon>
        <taxon>Neobodo</taxon>
    </lineage>
</organism>
<evidence type="ECO:0000313" key="2">
    <source>
        <dbReference type="EMBL" id="CAD9090476.1"/>
    </source>
</evidence>
<evidence type="ECO:0000256" key="1">
    <source>
        <dbReference type="SAM" id="MobiDB-lite"/>
    </source>
</evidence>
<dbReference type="AlphaFoldDB" id="A0A7S1KZI6"/>
<proteinExistence type="predicted"/>
<reference evidence="2" key="1">
    <citation type="submission" date="2021-01" db="EMBL/GenBank/DDBJ databases">
        <authorList>
            <person name="Corre E."/>
            <person name="Pelletier E."/>
            <person name="Niang G."/>
            <person name="Scheremetjew M."/>
            <person name="Finn R."/>
            <person name="Kale V."/>
            <person name="Holt S."/>
            <person name="Cochrane G."/>
            <person name="Meng A."/>
            <person name="Brown T."/>
            <person name="Cohen L."/>
        </authorList>
    </citation>
    <scope>NUCLEOTIDE SEQUENCE</scope>
    <source>
        <strain evidence="2">CCAP 1951/1</strain>
    </source>
</reference>
<dbReference type="EMBL" id="HBGF01002198">
    <property type="protein sequence ID" value="CAD9090476.1"/>
    <property type="molecule type" value="Transcribed_RNA"/>
</dbReference>
<name>A0A7S1KZI6_NEODS</name>
<feature type="region of interest" description="Disordered" evidence="1">
    <location>
        <begin position="175"/>
        <end position="199"/>
    </location>
</feature>